<evidence type="ECO:0000313" key="2">
    <source>
        <dbReference type="EMBL" id="WZW98583.1"/>
    </source>
</evidence>
<feature type="region of interest" description="Disordered" evidence="1">
    <location>
        <begin position="384"/>
        <end position="410"/>
    </location>
</feature>
<name>A0ABZ3C7C8_9ACTN</name>
<proteinExistence type="predicted"/>
<dbReference type="EMBL" id="CP115965">
    <property type="protein sequence ID" value="WZW98583.1"/>
    <property type="molecule type" value="Genomic_DNA"/>
</dbReference>
<accession>A0ABZ3C7C8</accession>
<feature type="region of interest" description="Disordered" evidence="1">
    <location>
        <begin position="261"/>
        <end position="282"/>
    </location>
</feature>
<evidence type="ECO:0000313" key="3">
    <source>
        <dbReference type="Proteomes" id="UP001434337"/>
    </source>
</evidence>
<keyword evidence="3" id="KW-1185">Reference proteome</keyword>
<dbReference type="Proteomes" id="UP001434337">
    <property type="component" value="Chromosome"/>
</dbReference>
<feature type="compositionally biased region" description="Polar residues" evidence="1">
    <location>
        <begin position="384"/>
        <end position="393"/>
    </location>
</feature>
<dbReference type="RefSeq" id="WP_342372594.1">
    <property type="nucleotide sequence ID" value="NZ_CP115965.1"/>
</dbReference>
<gene>
    <name evidence="2" type="ORF">PCC79_17145</name>
</gene>
<reference evidence="2 3" key="1">
    <citation type="journal article" date="2023" name="Environ Microbiome">
        <title>A coral-associated actinobacterium mitigates coral bleaching under heat stress.</title>
        <authorList>
            <person name="Li J."/>
            <person name="Zou Y."/>
            <person name="Li Q."/>
            <person name="Zhang J."/>
            <person name="Bourne D.G."/>
            <person name="Lyu Y."/>
            <person name="Liu C."/>
            <person name="Zhang S."/>
        </authorList>
    </citation>
    <scope>NUCLEOTIDE SEQUENCE [LARGE SCALE GENOMIC DNA]</scope>
    <source>
        <strain evidence="2 3">SCSIO 13291</strain>
    </source>
</reference>
<sequence>MKSPITASIRVQVLRALDPDGRMQRDIEAARHLPAGAPFDELRRVAAEYEANIALAERYWQPLTERGWGIANVGLDVIREAGALLDANDANGADAVVAAWFDDQWIARIIARVGILQDGTPDGRRTFEQRQRLLNQAARHHLAGEYAASILIVLSQLEGITAQVTASPEGAQGRLFFSKRTDRKADVVDPSDLASIQASLDRLQDLYSEGVTKAQAEGSWLRHGIAHGQEVAFDTFANSSKYWSLLDLVVQWAMPRGHERSLKVDASRGSPHAGSQELNERGRRLDDREFRVTRNALYEVCSHQASWARRTRHFDARASEELMTNEAMEKRGLRAPHGVTTHTSADRSSFWAQRQTVSGWWLARGLTLNELGFVDVWYYSGQATPTSGPSQDPDQWGRHPNSAPPDWQGD</sequence>
<protein>
    <submittedName>
        <fullName evidence="2">Uncharacterized protein</fullName>
    </submittedName>
</protein>
<evidence type="ECO:0000256" key="1">
    <source>
        <dbReference type="SAM" id="MobiDB-lite"/>
    </source>
</evidence>
<organism evidence="2 3">
    <name type="scientific">Propioniciclava soli</name>
    <dbReference type="NCBI Taxonomy" id="2775081"/>
    <lineage>
        <taxon>Bacteria</taxon>
        <taxon>Bacillati</taxon>
        <taxon>Actinomycetota</taxon>
        <taxon>Actinomycetes</taxon>
        <taxon>Propionibacteriales</taxon>
        <taxon>Propionibacteriaceae</taxon>
        <taxon>Propioniciclava</taxon>
    </lineage>
</organism>